<feature type="region of interest" description="Disordered" evidence="1">
    <location>
        <begin position="70"/>
        <end position="99"/>
    </location>
</feature>
<reference evidence="2 3" key="1">
    <citation type="submission" date="2020-03" db="EMBL/GenBank/DDBJ databases">
        <title>WGS of actinomycetes isolated from Thailand.</title>
        <authorList>
            <person name="Thawai C."/>
        </authorList>
    </citation>
    <scope>NUCLEOTIDE SEQUENCE [LARGE SCALE GENOMIC DNA]</scope>
    <source>
        <strain evidence="2 3">HSS6-12</strain>
    </source>
</reference>
<sequence>MTSNYHAVPSRAEEVGAVVVDPIWEFDRRVAEVRADDGTEGYLSVRLDDTPWSDGSRETAVDRSVVLARPGLTRPSGTGGSATVRIPIPTTRGRSFGPD</sequence>
<evidence type="ECO:0000313" key="3">
    <source>
        <dbReference type="Proteomes" id="UP000783871"/>
    </source>
</evidence>
<gene>
    <name evidence="2" type="ORF">HCJ94_28260</name>
</gene>
<evidence type="ECO:0000313" key="2">
    <source>
        <dbReference type="EMBL" id="NJP35752.1"/>
    </source>
</evidence>
<proteinExistence type="predicted"/>
<dbReference type="EMBL" id="JAATEO010000055">
    <property type="protein sequence ID" value="NJP35752.1"/>
    <property type="molecule type" value="Genomic_DNA"/>
</dbReference>
<protein>
    <submittedName>
        <fullName evidence="2">Uncharacterized protein</fullName>
    </submittedName>
</protein>
<accession>A0ABX0ZEY1</accession>
<comment type="caution">
    <text evidence="2">The sequence shown here is derived from an EMBL/GenBank/DDBJ whole genome shotgun (WGS) entry which is preliminary data.</text>
</comment>
<dbReference type="RefSeq" id="WP_168004065.1">
    <property type="nucleotide sequence ID" value="NZ_JAATEO010000055.1"/>
</dbReference>
<organism evidence="2 3">
    <name type="scientific">Micromonospora thermarum</name>
    <dbReference type="NCBI Taxonomy" id="2720024"/>
    <lineage>
        <taxon>Bacteria</taxon>
        <taxon>Bacillati</taxon>
        <taxon>Actinomycetota</taxon>
        <taxon>Actinomycetes</taxon>
        <taxon>Micromonosporales</taxon>
        <taxon>Micromonosporaceae</taxon>
        <taxon>Micromonospora</taxon>
    </lineage>
</organism>
<keyword evidence="3" id="KW-1185">Reference proteome</keyword>
<dbReference type="Proteomes" id="UP000783871">
    <property type="component" value="Unassembled WGS sequence"/>
</dbReference>
<name>A0ABX0ZEY1_9ACTN</name>
<evidence type="ECO:0000256" key="1">
    <source>
        <dbReference type="SAM" id="MobiDB-lite"/>
    </source>
</evidence>